<proteinExistence type="predicted"/>
<accession>A0ABT7CU85</accession>
<name>A0ABT7CU85_9BACT</name>
<comment type="caution">
    <text evidence="1">The sequence shown here is derived from an EMBL/GenBank/DDBJ whole genome shotgun (WGS) entry which is preliminary data.</text>
</comment>
<evidence type="ECO:0008006" key="3">
    <source>
        <dbReference type="Google" id="ProtNLM"/>
    </source>
</evidence>
<evidence type="ECO:0000313" key="1">
    <source>
        <dbReference type="EMBL" id="MDJ1497231.1"/>
    </source>
</evidence>
<keyword evidence="2" id="KW-1185">Reference proteome</keyword>
<protein>
    <recommendedName>
        <fullName evidence="3">NTF2 fold domain-containing protein</fullName>
    </recommendedName>
</protein>
<reference evidence="1 2" key="1">
    <citation type="submission" date="2023-05" db="EMBL/GenBank/DDBJ databases">
        <authorList>
            <person name="Zhang X."/>
        </authorList>
    </citation>
    <scope>NUCLEOTIDE SEQUENCE [LARGE SCALE GENOMIC DNA]</scope>
    <source>
        <strain evidence="1 2">DM2B3-1</strain>
    </source>
</reference>
<sequence>MNQRLTYIVLLLSIFVLTCCTKGIPEQSIEGAIAQQLATEEKTVVSYTVTKQKKAIGENGDAWLIYWEGKVKDHNGKVNHRKDSLFFYQTVDGLWVGHTIK</sequence>
<organism evidence="1 2">
    <name type="scientific">Xanthocytophaga flava</name>
    <dbReference type="NCBI Taxonomy" id="3048013"/>
    <lineage>
        <taxon>Bacteria</taxon>
        <taxon>Pseudomonadati</taxon>
        <taxon>Bacteroidota</taxon>
        <taxon>Cytophagia</taxon>
        <taxon>Cytophagales</taxon>
        <taxon>Rhodocytophagaceae</taxon>
        <taxon>Xanthocytophaga</taxon>
    </lineage>
</organism>
<evidence type="ECO:0000313" key="2">
    <source>
        <dbReference type="Proteomes" id="UP001228581"/>
    </source>
</evidence>
<gene>
    <name evidence="1" type="ORF">QNI19_30110</name>
</gene>
<dbReference type="Proteomes" id="UP001228581">
    <property type="component" value="Unassembled WGS sequence"/>
</dbReference>
<dbReference type="EMBL" id="JASJOT010000030">
    <property type="protein sequence ID" value="MDJ1497231.1"/>
    <property type="molecule type" value="Genomic_DNA"/>
</dbReference>
<dbReference type="RefSeq" id="WP_314002649.1">
    <property type="nucleotide sequence ID" value="NZ_JASJOR010000033.1"/>
</dbReference>